<evidence type="ECO:0000313" key="1">
    <source>
        <dbReference type="EMBL" id="JAD61897.1"/>
    </source>
</evidence>
<accession>A0A0A9BRF1</accession>
<protein>
    <submittedName>
        <fullName evidence="1">Uncharacterized protein</fullName>
    </submittedName>
</protein>
<name>A0A0A9BRF1_ARUDO</name>
<reference evidence="1" key="2">
    <citation type="journal article" date="2015" name="Data Brief">
        <title>Shoot transcriptome of the giant reed, Arundo donax.</title>
        <authorList>
            <person name="Barrero R.A."/>
            <person name="Guerrero F.D."/>
            <person name="Moolhuijzen P."/>
            <person name="Goolsby J.A."/>
            <person name="Tidwell J."/>
            <person name="Bellgard S.E."/>
            <person name="Bellgard M.I."/>
        </authorList>
    </citation>
    <scope>NUCLEOTIDE SEQUENCE</scope>
    <source>
        <tissue evidence="1">Shoot tissue taken approximately 20 cm above the soil surface</tissue>
    </source>
</reference>
<organism evidence="1">
    <name type="scientific">Arundo donax</name>
    <name type="common">Giant reed</name>
    <name type="synonym">Donax arundinaceus</name>
    <dbReference type="NCBI Taxonomy" id="35708"/>
    <lineage>
        <taxon>Eukaryota</taxon>
        <taxon>Viridiplantae</taxon>
        <taxon>Streptophyta</taxon>
        <taxon>Embryophyta</taxon>
        <taxon>Tracheophyta</taxon>
        <taxon>Spermatophyta</taxon>
        <taxon>Magnoliopsida</taxon>
        <taxon>Liliopsida</taxon>
        <taxon>Poales</taxon>
        <taxon>Poaceae</taxon>
        <taxon>PACMAD clade</taxon>
        <taxon>Arundinoideae</taxon>
        <taxon>Arundineae</taxon>
        <taxon>Arundo</taxon>
    </lineage>
</organism>
<dbReference type="EMBL" id="GBRH01235998">
    <property type="protein sequence ID" value="JAD61897.1"/>
    <property type="molecule type" value="Transcribed_RNA"/>
</dbReference>
<reference evidence="1" key="1">
    <citation type="submission" date="2014-09" db="EMBL/GenBank/DDBJ databases">
        <authorList>
            <person name="Magalhaes I.L.F."/>
            <person name="Oliveira U."/>
            <person name="Santos F.R."/>
            <person name="Vidigal T.H.D.A."/>
            <person name="Brescovit A.D."/>
            <person name="Santos A.J."/>
        </authorList>
    </citation>
    <scope>NUCLEOTIDE SEQUENCE</scope>
    <source>
        <tissue evidence="1">Shoot tissue taken approximately 20 cm above the soil surface</tissue>
    </source>
</reference>
<sequence>MLMCVPSYKFHYY</sequence>
<proteinExistence type="predicted"/>